<dbReference type="InterPro" id="IPR002734">
    <property type="entry name" value="RibDG_C"/>
</dbReference>
<dbReference type="GO" id="GO:0009231">
    <property type="term" value="P:riboflavin biosynthetic process"/>
    <property type="evidence" value="ECO:0007669"/>
    <property type="project" value="InterPro"/>
</dbReference>
<protein>
    <submittedName>
        <fullName evidence="2">Dihydrofolate reductase</fullName>
    </submittedName>
</protein>
<dbReference type="PANTHER" id="PTHR38011">
    <property type="entry name" value="DIHYDROFOLATE REDUCTASE FAMILY PROTEIN (AFU_ORTHOLOGUE AFUA_8G06820)"/>
    <property type="match status" value="1"/>
</dbReference>
<dbReference type="Gene3D" id="3.40.430.10">
    <property type="entry name" value="Dihydrofolate Reductase, subunit A"/>
    <property type="match status" value="1"/>
</dbReference>
<dbReference type="Pfam" id="PF01872">
    <property type="entry name" value="RibD_C"/>
    <property type="match status" value="1"/>
</dbReference>
<dbReference type="AlphaFoldDB" id="A0A3N4PYI0"/>
<dbReference type="InterPro" id="IPR050765">
    <property type="entry name" value="Riboflavin_Biosynth_HTPR"/>
</dbReference>
<dbReference type="PANTHER" id="PTHR38011:SF12">
    <property type="entry name" value="BIFUNCTIONAL DEAMINASE-REDUCTASE DOMAIN PROTEIN"/>
    <property type="match status" value="1"/>
</dbReference>
<gene>
    <name evidence="2" type="ORF">EGT74_05335</name>
</gene>
<reference evidence="2 3" key="1">
    <citation type="submission" date="2018-11" db="EMBL/GenBank/DDBJ databases">
        <title>Chitinophaga lutea sp.nov., isolate from arsenic contaminated soil.</title>
        <authorList>
            <person name="Zong Y."/>
        </authorList>
    </citation>
    <scope>NUCLEOTIDE SEQUENCE [LARGE SCALE GENOMIC DNA]</scope>
    <source>
        <strain evidence="2 3">ZY74</strain>
    </source>
</reference>
<evidence type="ECO:0000313" key="3">
    <source>
        <dbReference type="Proteomes" id="UP000278351"/>
    </source>
</evidence>
<sequence>MGKTILNITMSLDGFIAGKHISAETPMGENGELLHKWMFEEATDAAKKMMADFVDDIGAVILGSNTYNTAIEDAWGGKTPFQSPAFVLTTGEPKMIVPGFTHVNDRPEKVLLRAKEVAGGKNVWIMGGANVAQQFLRAALVDELHIHIATVLLGGGTALFPANAPHPVNLIRFDATETPGAAHLFYKIGQ</sequence>
<evidence type="ECO:0000259" key="1">
    <source>
        <dbReference type="Pfam" id="PF01872"/>
    </source>
</evidence>
<name>A0A3N4PYI0_9BACT</name>
<keyword evidence="3" id="KW-1185">Reference proteome</keyword>
<dbReference type="SUPFAM" id="SSF53597">
    <property type="entry name" value="Dihydrofolate reductase-like"/>
    <property type="match status" value="1"/>
</dbReference>
<comment type="caution">
    <text evidence="2">The sequence shown here is derived from an EMBL/GenBank/DDBJ whole genome shotgun (WGS) entry which is preliminary data.</text>
</comment>
<feature type="domain" description="Bacterial bifunctional deaminase-reductase C-terminal" evidence="1">
    <location>
        <begin position="5"/>
        <end position="163"/>
    </location>
</feature>
<dbReference type="Proteomes" id="UP000278351">
    <property type="component" value="Unassembled WGS sequence"/>
</dbReference>
<dbReference type="GO" id="GO:0008703">
    <property type="term" value="F:5-amino-6-(5-phosphoribosylamino)uracil reductase activity"/>
    <property type="evidence" value="ECO:0007669"/>
    <property type="project" value="InterPro"/>
</dbReference>
<accession>A0A3N4PYI0</accession>
<organism evidence="2 3">
    <name type="scientific">Chitinophaga lutea</name>
    <dbReference type="NCBI Taxonomy" id="2488634"/>
    <lineage>
        <taxon>Bacteria</taxon>
        <taxon>Pseudomonadati</taxon>
        <taxon>Bacteroidota</taxon>
        <taxon>Chitinophagia</taxon>
        <taxon>Chitinophagales</taxon>
        <taxon>Chitinophagaceae</taxon>
        <taxon>Chitinophaga</taxon>
    </lineage>
</organism>
<dbReference type="RefSeq" id="WP_123845481.1">
    <property type="nucleotide sequence ID" value="NZ_RPDH01000001.1"/>
</dbReference>
<dbReference type="EMBL" id="RPDH01000001">
    <property type="protein sequence ID" value="RPE12966.1"/>
    <property type="molecule type" value="Genomic_DNA"/>
</dbReference>
<dbReference type="OrthoDB" id="195113at2"/>
<proteinExistence type="predicted"/>
<dbReference type="InterPro" id="IPR024072">
    <property type="entry name" value="DHFR-like_dom_sf"/>
</dbReference>
<evidence type="ECO:0000313" key="2">
    <source>
        <dbReference type="EMBL" id="RPE12966.1"/>
    </source>
</evidence>